<protein>
    <submittedName>
        <fullName evidence="1">Uncharacterized protein</fullName>
    </submittedName>
</protein>
<gene>
    <name evidence="1" type="ORF">E1301_Tti022002</name>
</gene>
<dbReference type="EMBL" id="SOYY01000009">
    <property type="protein sequence ID" value="KAA0716627.1"/>
    <property type="molecule type" value="Genomic_DNA"/>
</dbReference>
<dbReference type="AlphaFoldDB" id="A0A5A9P7F0"/>
<keyword evidence="2" id="KW-1185">Reference proteome</keyword>
<proteinExistence type="predicted"/>
<name>A0A5A9P7F0_9TELE</name>
<accession>A0A5A9P7F0</accession>
<sequence length="84" mass="9764">MKGVNGKIGFQRLQIRNVVIEKFSNYWICIVATQRILDHERHILVTPLDSRHIAFNMSFCALDLTLDRKLSQCNQSNLCPLKSY</sequence>
<evidence type="ECO:0000313" key="2">
    <source>
        <dbReference type="Proteomes" id="UP000324632"/>
    </source>
</evidence>
<evidence type="ECO:0000313" key="1">
    <source>
        <dbReference type="EMBL" id="KAA0716627.1"/>
    </source>
</evidence>
<reference evidence="1 2" key="1">
    <citation type="journal article" date="2019" name="Mol. Ecol. Resour.">
        <title>Chromosome-level genome assembly of Triplophysa tibetana, a fish adapted to the harsh high-altitude environment of the Tibetan Plateau.</title>
        <authorList>
            <person name="Yang X."/>
            <person name="Liu H."/>
            <person name="Ma Z."/>
            <person name="Zou Y."/>
            <person name="Zou M."/>
            <person name="Mao Y."/>
            <person name="Li X."/>
            <person name="Wang H."/>
            <person name="Chen T."/>
            <person name="Wang W."/>
            <person name="Yang R."/>
        </authorList>
    </citation>
    <scope>NUCLEOTIDE SEQUENCE [LARGE SCALE GENOMIC DNA]</scope>
    <source>
        <strain evidence="1">TTIB1903HZAU</strain>
        <tissue evidence="1">Muscle</tissue>
    </source>
</reference>
<organism evidence="1 2">
    <name type="scientific">Triplophysa tibetana</name>
    <dbReference type="NCBI Taxonomy" id="1572043"/>
    <lineage>
        <taxon>Eukaryota</taxon>
        <taxon>Metazoa</taxon>
        <taxon>Chordata</taxon>
        <taxon>Craniata</taxon>
        <taxon>Vertebrata</taxon>
        <taxon>Euteleostomi</taxon>
        <taxon>Actinopterygii</taxon>
        <taxon>Neopterygii</taxon>
        <taxon>Teleostei</taxon>
        <taxon>Ostariophysi</taxon>
        <taxon>Cypriniformes</taxon>
        <taxon>Nemacheilidae</taxon>
        <taxon>Triplophysa</taxon>
    </lineage>
</organism>
<comment type="caution">
    <text evidence="1">The sequence shown here is derived from an EMBL/GenBank/DDBJ whole genome shotgun (WGS) entry which is preliminary data.</text>
</comment>
<dbReference type="Proteomes" id="UP000324632">
    <property type="component" value="Chromosome 9"/>
</dbReference>